<keyword evidence="4 6" id="KW-1133">Transmembrane helix</keyword>
<keyword evidence="6" id="KW-0997">Cell inner membrane</keyword>
<dbReference type="RefSeq" id="WP_047762174.1">
    <property type="nucleotide sequence ID" value="NZ_LAQL01000002.1"/>
</dbReference>
<dbReference type="AlphaFoldDB" id="A0A0H2MHJ7"/>
<name>A0A0H2MHJ7_9PROT</name>
<evidence type="ECO:0000256" key="6">
    <source>
        <dbReference type="HAMAP-Rule" id="MF_02079"/>
    </source>
</evidence>
<dbReference type="GO" id="GO:0008955">
    <property type="term" value="F:peptidoglycan glycosyltransferase activity"/>
    <property type="evidence" value="ECO:0007669"/>
    <property type="project" value="UniProtKB-UniRule"/>
</dbReference>
<feature type="transmembrane region" description="Helical" evidence="6">
    <location>
        <begin position="59"/>
        <end position="81"/>
    </location>
</feature>
<dbReference type="GO" id="GO:0008360">
    <property type="term" value="P:regulation of cell shape"/>
    <property type="evidence" value="ECO:0007669"/>
    <property type="project" value="UniProtKB-KW"/>
</dbReference>
<dbReference type="UniPathway" id="UPA00219"/>
<dbReference type="InterPro" id="IPR001182">
    <property type="entry name" value="FtsW/RodA"/>
</dbReference>
<feature type="transmembrane region" description="Helical" evidence="6">
    <location>
        <begin position="348"/>
        <end position="371"/>
    </location>
</feature>
<dbReference type="OrthoDB" id="9768187at2"/>
<feature type="transmembrane region" description="Helical" evidence="6">
    <location>
        <begin position="87"/>
        <end position="108"/>
    </location>
</feature>
<feature type="transmembrane region" description="Helical" evidence="6">
    <location>
        <begin position="315"/>
        <end position="342"/>
    </location>
</feature>
<accession>A0A0H2MHJ7</accession>
<dbReference type="EC" id="2.4.99.28" evidence="6"/>
<reference evidence="7 8" key="1">
    <citation type="submission" date="2015-03" db="EMBL/GenBank/DDBJ databases">
        <title>Genome Sequence of Kiloniella spongiae MEBiC09566, isolated from a marine sponge.</title>
        <authorList>
            <person name="Shao Z."/>
            <person name="Wang L."/>
            <person name="Li X."/>
        </authorList>
    </citation>
    <scope>NUCLEOTIDE SEQUENCE [LARGE SCALE GENOMIC DNA]</scope>
    <source>
        <strain evidence="7 8">MEBiC09566</strain>
    </source>
</reference>
<dbReference type="GO" id="GO:0015648">
    <property type="term" value="F:lipid-linked peptidoglycan transporter activity"/>
    <property type="evidence" value="ECO:0007669"/>
    <property type="project" value="TreeGrafter"/>
</dbReference>
<evidence type="ECO:0000256" key="4">
    <source>
        <dbReference type="ARBA" id="ARBA00022989"/>
    </source>
</evidence>
<feature type="transmembrane region" description="Helical" evidence="6">
    <location>
        <begin position="282"/>
        <end position="303"/>
    </location>
</feature>
<comment type="function">
    <text evidence="6">Peptidoglycan polymerase that is essential for cell wall elongation.</text>
</comment>
<feature type="transmembrane region" description="Helical" evidence="6">
    <location>
        <begin position="195"/>
        <end position="213"/>
    </location>
</feature>
<dbReference type="GO" id="GO:0051301">
    <property type="term" value="P:cell division"/>
    <property type="evidence" value="ECO:0007669"/>
    <property type="project" value="InterPro"/>
</dbReference>
<dbReference type="GO" id="GO:0009252">
    <property type="term" value="P:peptidoglycan biosynthetic process"/>
    <property type="evidence" value="ECO:0007669"/>
    <property type="project" value="UniProtKB-UniRule"/>
</dbReference>
<evidence type="ECO:0000256" key="2">
    <source>
        <dbReference type="ARBA" id="ARBA00022692"/>
    </source>
</evidence>
<dbReference type="PANTHER" id="PTHR30474:SF1">
    <property type="entry name" value="PEPTIDOGLYCAN GLYCOSYLTRANSFERASE MRDB"/>
    <property type="match status" value="1"/>
</dbReference>
<keyword evidence="6" id="KW-0328">Glycosyltransferase</keyword>
<comment type="pathway">
    <text evidence="6">Cell wall biogenesis; peptidoglycan biosynthesis.</text>
</comment>
<sequence length="385" mass="42656">MGQQPHYLGRHNPEITLGQKLWQLNWGMIVLICMIASIGLGMLYSAANASFDPWASRQAVRFAIGFVLMITVALVDIRFWFRVSYLFYFGALILLVGVEVMGSVGMGAQRWIDLKFIQLQPSELMKVAIVFALARYFHGVSQEDIGRITFLIIPLVMVFAPSVLVLRQPDLGTTGMLVMASGAVFFCAGVRLWKFAVVMASGLAAIPIGWQFLHTYQKNRVLIFLNPEQDPLGTGYHIHQSKIAFGSGGVFGKGFLQGSQSHLNFLPEKQTDFIFTMLAEEFGMVGGLVLLSLYVLLMVYGLAISLRSRNQFGRLLAIGLTFNLFLYVFINIAMIMGLVPVVGVPLPLISYGGTVMLTVMVGLGLVMSVWLHRDIKISRHGVHDE</sequence>
<comment type="similarity">
    <text evidence="6">Belongs to the SEDS family. MrdB/RodA subfamily.</text>
</comment>
<dbReference type="InterPro" id="IPR011923">
    <property type="entry name" value="RodA/MrdB"/>
</dbReference>
<dbReference type="GO" id="GO:0071555">
    <property type="term" value="P:cell wall organization"/>
    <property type="evidence" value="ECO:0007669"/>
    <property type="project" value="UniProtKB-KW"/>
</dbReference>
<dbReference type="PANTHER" id="PTHR30474">
    <property type="entry name" value="CELL CYCLE PROTEIN"/>
    <property type="match status" value="1"/>
</dbReference>
<keyword evidence="8" id="KW-1185">Reference proteome</keyword>
<keyword evidence="6" id="KW-1003">Cell membrane</keyword>
<keyword evidence="6" id="KW-0573">Peptidoglycan synthesis</keyword>
<dbReference type="GO" id="GO:0032153">
    <property type="term" value="C:cell division site"/>
    <property type="evidence" value="ECO:0007669"/>
    <property type="project" value="TreeGrafter"/>
</dbReference>
<keyword evidence="5 6" id="KW-0472">Membrane</keyword>
<evidence type="ECO:0000256" key="3">
    <source>
        <dbReference type="ARBA" id="ARBA00022960"/>
    </source>
</evidence>
<evidence type="ECO:0000256" key="5">
    <source>
        <dbReference type="ARBA" id="ARBA00023136"/>
    </source>
</evidence>
<evidence type="ECO:0000256" key="1">
    <source>
        <dbReference type="ARBA" id="ARBA00004141"/>
    </source>
</evidence>
<keyword evidence="6" id="KW-0961">Cell wall biogenesis/degradation</keyword>
<evidence type="ECO:0000313" key="7">
    <source>
        <dbReference type="EMBL" id="KLN62044.1"/>
    </source>
</evidence>
<dbReference type="STRING" id="1489064.WH96_00390"/>
<comment type="subcellular location">
    <subcellularLocation>
        <location evidence="6">Cell inner membrane</location>
        <topology evidence="6">Multi-pass membrane protein</topology>
    </subcellularLocation>
    <subcellularLocation>
        <location evidence="1">Membrane</location>
        <topology evidence="1">Multi-pass membrane protein</topology>
    </subcellularLocation>
</comment>
<comment type="caution">
    <text evidence="7">The sequence shown here is derived from an EMBL/GenBank/DDBJ whole genome shotgun (WGS) entry which is preliminary data.</text>
</comment>
<gene>
    <name evidence="6" type="primary">mrdB</name>
    <name evidence="6" type="synonym">rodA</name>
    <name evidence="7" type="ORF">WH96_00390</name>
</gene>
<feature type="transmembrane region" description="Helical" evidence="6">
    <location>
        <begin position="171"/>
        <end position="188"/>
    </location>
</feature>
<dbReference type="HAMAP" id="MF_02079">
    <property type="entry name" value="PGT_RodA"/>
    <property type="match status" value="1"/>
</dbReference>
<feature type="transmembrane region" description="Helical" evidence="6">
    <location>
        <begin position="145"/>
        <end position="165"/>
    </location>
</feature>
<dbReference type="NCBIfam" id="TIGR02210">
    <property type="entry name" value="rodA_shape"/>
    <property type="match status" value="1"/>
</dbReference>
<keyword evidence="2 6" id="KW-0812">Transmembrane</keyword>
<evidence type="ECO:0000313" key="8">
    <source>
        <dbReference type="Proteomes" id="UP000035444"/>
    </source>
</evidence>
<comment type="catalytic activity">
    <reaction evidence="6">
        <text>[GlcNAc-(1-&gt;4)-Mur2Ac(oyl-L-Ala-gamma-D-Glu-L-Lys-D-Ala-D-Ala)](n)-di-trans,octa-cis-undecaprenyl diphosphate + beta-D-GlcNAc-(1-&gt;4)-Mur2Ac(oyl-L-Ala-gamma-D-Glu-L-Lys-D-Ala-D-Ala)-di-trans,octa-cis-undecaprenyl diphosphate = [GlcNAc-(1-&gt;4)-Mur2Ac(oyl-L-Ala-gamma-D-Glu-L-Lys-D-Ala-D-Ala)](n+1)-di-trans,octa-cis-undecaprenyl diphosphate + di-trans,octa-cis-undecaprenyl diphosphate + H(+)</text>
        <dbReference type="Rhea" id="RHEA:23708"/>
        <dbReference type="Rhea" id="RHEA-COMP:9602"/>
        <dbReference type="Rhea" id="RHEA-COMP:9603"/>
        <dbReference type="ChEBI" id="CHEBI:15378"/>
        <dbReference type="ChEBI" id="CHEBI:58405"/>
        <dbReference type="ChEBI" id="CHEBI:60033"/>
        <dbReference type="ChEBI" id="CHEBI:78435"/>
        <dbReference type="EC" id="2.4.99.28"/>
    </reaction>
</comment>
<dbReference type="Pfam" id="PF01098">
    <property type="entry name" value="FTSW_RODA_SPOVE"/>
    <property type="match status" value="1"/>
</dbReference>
<keyword evidence="3 6" id="KW-0133">Cell shape</keyword>
<dbReference type="PATRIC" id="fig|1489064.4.peg.989"/>
<dbReference type="GO" id="GO:0005886">
    <property type="term" value="C:plasma membrane"/>
    <property type="evidence" value="ECO:0007669"/>
    <property type="project" value="UniProtKB-SubCell"/>
</dbReference>
<proteinExistence type="inferred from homology"/>
<dbReference type="EMBL" id="LAQL01000002">
    <property type="protein sequence ID" value="KLN62044.1"/>
    <property type="molecule type" value="Genomic_DNA"/>
</dbReference>
<feature type="transmembrane region" description="Helical" evidence="6">
    <location>
        <begin position="26"/>
        <end position="47"/>
    </location>
</feature>
<organism evidence="7 8">
    <name type="scientific">Kiloniella spongiae</name>
    <dbReference type="NCBI Taxonomy" id="1489064"/>
    <lineage>
        <taxon>Bacteria</taxon>
        <taxon>Pseudomonadati</taxon>
        <taxon>Pseudomonadota</taxon>
        <taxon>Alphaproteobacteria</taxon>
        <taxon>Rhodospirillales</taxon>
        <taxon>Kiloniellaceae</taxon>
        <taxon>Kiloniella</taxon>
    </lineage>
</organism>
<protein>
    <recommendedName>
        <fullName evidence="6">Peptidoglycan glycosyltransferase MrdB</fullName>
        <shortName evidence="6">PGT</shortName>
        <ecNumber evidence="6">2.4.99.28</ecNumber>
    </recommendedName>
    <alternativeName>
        <fullName evidence="6">Cell elongation protein RodA</fullName>
    </alternativeName>
    <alternativeName>
        <fullName evidence="6">Cell wall polymerase</fullName>
    </alternativeName>
    <alternativeName>
        <fullName evidence="6">Peptidoglycan polymerase</fullName>
        <shortName evidence="6">PG polymerase</shortName>
    </alternativeName>
</protein>
<dbReference type="Proteomes" id="UP000035444">
    <property type="component" value="Unassembled WGS sequence"/>
</dbReference>
<keyword evidence="6" id="KW-0808">Transferase</keyword>